<dbReference type="GO" id="GO:0006412">
    <property type="term" value="P:translation"/>
    <property type="evidence" value="ECO:0007669"/>
    <property type="project" value="UniProtKB-UniRule"/>
</dbReference>
<keyword evidence="3 5" id="KW-0687">Ribonucleoprotein</keyword>
<evidence type="ECO:0000256" key="4">
    <source>
        <dbReference type="ARBA" id="ARBA00035244"/>
    </source>
</evidence>
<keyword evidence="5" id="KW-0699">rRNA-binding</keyword>
<protein>
    <recommendedName>
        <fullName evidence="4 5">Large ribosomal subunit protein uL4</fullName>
    </recommendedName>
</protein>
<dbReference type="GO" id="GO:0003735">
    <property type="term" value="F:structural constituent of ribosome"/>
    <property type="evidence" value="ECO:0007669"/>
    <property type="project" value="InterPro"/>
</dbReference>
<dbReference type="InterPro" id="IPR013005">
    <property type="entry name" value="Ribosomal_uL4-like"/>
</dbReference>
<proteinExistence type="inferred from homology"/>
<dbReference type="EMBL" id="FNWO01000005">
    <property type="protein sequence ID" value="SEH34126.1"/>
    <property type="molecule type" value="Genomic_DNA"/>
</dbReference>
<dbReference type="GO" id="GO:1990904">
    <property type="term" value="C:ribonucleoprotein complex"/>
    <property type="evidence" value="ECO:0007669"/>
    <property type="project" value="UniProtKB-KW"/>
</dbReference>
<dbReference type="HAMAP" id="MF_01328_B">
    <property type="entry name" value="Ribosomal_uL4_B"/>
    <property type="match status" value="1"/>
</dbReference>
<dbReference type="NCBIfam" id="TIGR03953">
    <property type="entry name" value="rplD_bact"/>
    <property type="match status" value="1"/>
</dbReference>
<dbReference type="RefSeq" id="WP_002725426.1">
    <property type="nucleotide sequence ID" value="NZ_FNWO01000005.1"/>
</dbReference>
<comment type="subunit">
    <text evidence="5">Part of the 50S ribosomal subunit.</text>
</comment>
<evidence type="ECO:0000313" key="7">
    <source>
        <dbReference type="Proteomes" id="UP000182983"/>
    </source>
</evidence>
<keyword evidence="5" id="KW-0694">RNA-binding</keyword>
<evidence type="ECO:0000256" key="2">
    <source>
        <dbReference type="ARBA" id="ARBA00022980"/>
    </source>
</evidence>
<organism evidence="6 7">
    <name type="scientific">Magnetospirillum fulvum</name>
    <name type="common">Rhodospirillum fulvum</name>
    <dbReference type="NCBI Taxonomy" id="1082"/>
    <lineage>
        <taxon>Bacteria</taxon>
        <taxon>Pseudomonadati</taxon>
        <taxon>Pseudomonadota</taxon>
        <taxon>Alphaproteobacteria</taxon>
        <taxon>Rhodospirillales</taxon>
        <taxon>Rhodospirillaceae</taxon>
        <taxon>Magnetospirillum</taxon>
    </lineage>
</organism>
<accession>A0A1H6HFB8</accession>
<dbReference type="SUPFAM" id="SSF52166">
    <property type="entry name" value="Ribosomal protein L4"/>
    <property type="match status" value="1"/>
</dbReference>
<dbReference type="InterPro" id="IPR002136">
    <property type="entry name" value="Ribosomal_uL4"/>
</dbReference>
<comment type="function">
    <text evidence="5">One of the primary rRNA binding proteins, this protein initially binds near the 5'-end of the 23S rRNA. It is important during the early stages of 50S assembly. It makes multiple contacts with different domains of the 23S rRNA in the assembled 50S subunit and ribosome.</text>
</comment>
<name>A0A1H6HFB8_MAGFU</name>
<dbReference type="Pfam" id="PF00573">
    <property type="entry name" value="Ribosomal_L4"/>
    <property type="match status" value="1"/>
</dbReference>
<dbReference type="OrthoDB" id="9803201at2"/>
<dbReference type="Proteomes" id="UP000182983">
    <property type="component" value="Unassembled WGS sequence"/>
</dbReference>
<gene>
    <name evidence="5" type="primary">rplD</name>
    <name evidence="6" type="ORF">SAMN04244559_01530</name>
</gene>
<sequence>MKTNVISLENQTVGEIELAETVFGLPVRTDILARMVNWQLAKRRSGNHKTKGIKEISGTTKKPFAQKGGGRARQGSLRSPQFRGGATIFGPVVRSHAHDLPKKVRKLALKTALSAKAGDGKLFVLDAANVATPKTRELAARLNALGWSSVLVIDGAAVDDNFALASRNIPYVDVLPQAGANVYDILRHDTLVLTKDAVEALEARLK</sequence>
<dbReference type="GO" id="GO:0005840">
    <property type="term" value="C:ribosome"/>
    <property type="evidence" value="ECO:0007669"/>
    <property type="project" value="UniProtKB-KW"/>
</dbReference>
<dbReference type="PANTHER" id="PTHR10746">
    <property type="entry name" value="50S RIBOSOMAL PROTEIN L4"/>
    <property type="match status" value="1"/>
</dbReference>
<keyword evidence="2 5" id="KW-0689">Ribosomal protein</keyword>
<evidence type="ECO:0000256" key="1">
    <source>
        <dbReference type="ARBA" id="ARBA00010528"/>
    </source>
</evidence>
<comment type="function">
    <text evidence="5">Forms part of the polypeptide exit tunnel.</text>
</comment>
<dbReference type="InterPro" id="IPR023574">
    <property type="entry name" value="Ribosomal_uL4_dom_sf"/>
</dbReference>
<evidence type="ECO:0000256" key="5">
    <source>
        <dbReference type="HAMAP-Rule" id="MF_01328"/>
    </source>
</evidence>
<comment type="similarity">
    <text evidence="1 5">Belongs to the universal ribosomal protein uL4 family.</text>
</comment>
<dbReference type="AlphaFoldDB" id="A0A1H6HFB8"/>
<evidence type="ECO:0000256" key="3">
    <source>
        <dbReference type="ARBA" id="ARBA00023274"/>
    </source>
</evidence>
<reference evidence="7" key="1">
    <citation type="submission" date="2016-10" db="EMBL/GenBank/DDBJ databases">
        <authorList>
            <person name="Varghese N."/>
            <person name="Submissions S."/>
        </authorList>
    </citation>
    <scope>NUCLEOTIDE SEQUENCE [LARGE SCALE GENOMIC DNA]</scope>
    <source>
        <strain evidence="7">DSM 13234</strain>
    </source>
</reference>
<dbReference type="PANTHER" id="PTHR10746:SF6">
    <property type="entry name" value="LARGE RIBOSOMAL SUBUNIT PROTEIN UL4M"/>
    <property type="match status" value="1"/>
</dbReference>
<dbReference type="GO" id="GO:0019843">
    <property type="term" value="F:rRNA binding"/>
    <property type="evidence" value="ECO:0007669"/>
    <property type="project" value="UniProtKB-UniRule"/>
</dbReference>
<keyword evidence="7" id="KW-1185">Reference proteome</keyword>
<evidence type="ECO:0000313" key="6">
    <source>
        <dbReference type="EMBL" id="SEH34126.1"/>
    </source>
</evidence>
<dbReference type="Gene3D" id="3.40.1370.10">
    <property type="match status" value="1"/>
</dbReference>